<organism evidence="9 10">
    <name type="scientific">Streptomyces evansiae</name>
    <dbReference type="NCBI Taxonomy" id="3075535"/>
    <lineage>
        <taxon>Bacteria</taxon>
        <taxon>Bacillati</taxon>
        <taxon>Actinomycetota</taxon>
        <taxon>Actinomycetes</taxon>
        <taxon>Kitasatosporales</taxon>
        <taxon>Streptomycetaceae</taxon>
        <taxon>Streptomyces</taxon>
    </lineage>
</organism>
<dbReference type="Pfam" id="PF07690">
    <property type="entry name" value="MFS_1"/>
    <property type="match status" value="1"/>
</dbReference>
<accession>A0ABU2R427</accession>
<feature type="transmembrane region" description="Helical" evidence="7">
    <location>
        <begin position="269"/>
        <end position="294"/>
    </location>
</feature>
<dbReference type="CDD" id="cd17321">
    <property type="entry name" value="MFS_MMR_MDR_like"/>
    <property type="match status" value="1"/>
</dbReference>
<reference evidence="10" key="1">
    <citation type="submission" date="2023-07" db="EMBL/GenBank/DDBJ databases">
        <title>30 novel species of actinomycetes from the DSMZ collection.</title>
        <authorList>
            <person name="Nouioui I."/>
        </authorList>
    </citation>
    <scope>NUCLEOTIDE SEQUENCE [LARGE SCALE GENOMIC DNA]</scope>
    <source>
        <strain evidence="10">DSM 41979</strain>
    </source>
</reference>
<evidence type="ECO:0000256" key="3">
    <source>
        <dbReference type="ARBA" id="ARBA00022989"/>
    </source>
</evidence>
<feature type="transmembrane region" description="Helical" evidence="7">
    <location>
        <begin position="81"/>
        <end position="100"/>
    </location>
</feature>
<gene>
    <name evidence="9" type="ORF">RM698_15460</name>
</gene>
<keyword evidence="10" id="KW-1185">Reference proteome</keyword>
<feature type="transmembrane region" description="Helical" evidence="7">
    <location>
        <begin position="139"/>
        <end position="161"/>
    </location>
</feature>
<comment type="caution">
    <text evidence="9">The sequence shown here is derived from an EMBL/GenBank/DDBJ whole genome shotgun (WGS) entry which is preliminary data.</text>
</comment>
<keyword evidence="2 7" id="KW-0812">Transmembrane</keyword>
<dbReference type="Gene3D" id="1.20.1720.10">
    <property type="entry name" value="Multidrug resistance protein D"/>
    <property type="match status" value="1"/>
</dbReference>
<feature type="transmembrane region" description="Helical" evidence="7">
    <location>
        <begin position="12"/>
        <end position="30"/>
    </location>
</feature>
<dbReference type="SUPFAM" id="SSF103473">
    <property type="entry name" value="MFS general substrate transporter"/>
    <property type="match status" value="1"/>
</dbReference>
<feature type="transmembrane region" description="Helical" evidence="7">
    <location>
        <begin position="50"/>
        <end position="69"/>
    </location>
</feature>
<evidence type="ECO:0000313" key="10">
    <source>
        <dbReference type="Proteomes" id="UP001183610"/>
    </source>
</evidence>
<dbReference type="EMBL" id="JAVRET010000032">
    <property type="protein sequence ID" value="MDT0410450.1"/>
    <property type="molecule type" value="Genomic_DNA"/>
</dbReference>
<protein>
    <submittedName>
        <fullName evidence="9">MFS transporter</fullName>
    </submittedName>
</protein>
<feature type="transmembrane region" description="Helical" evidence="7">
    <location>
        <begin position="106"/>
        <end position="127"/>
    </location>
</feature>
<feature type="transmembrane region" description="Helical" evidence="7">
    <location>
        <begin position="300"/>
        <end position="322"/>
    </location>
</feature>
<feature type="compositionally biased region" description="Basic and acidic residues" evidence="6">
    <location>
        <begin position="509"/>
        <end position="522"/>
    </location>
</feature>
<feature type="compositionally biased region" description="Gly residues" evidence="6">
    <location>
        <begin position="526"/>
        <end position="535"/>
    </location>
</feature>
<dbReference type="PROSITE" id="PS50850">
    <property type="entry name" value="MFS"/>
    <property type="match status" value="1"/>
</dbReference>
<dbReference type="InterPro" id="IPR036259">
    <property type="entry name" value="MFS_trans_sf"/>
</dbReference>
<feature type="transmembrane region" description="Helical" evidence="7">
    <location>
        <begin position="479"/>
        <end position="496"/>
    </location>
</feature>
<proteinExistence type="predicted"/>
<feature type="transmembrane region" description="Helical" evidence="7">
    <location>
        <begin position="167"/>
        <end position="188"/>
    </location>
</feature>
<name>A0ABU2R427_9ACTN</name>
<dbReference type="PANTHER" id="PTHR42718:SF42">
    <property type="entry name" value="EXPORT PROTEIN"/>
    <property type="match status" value="1"/>
</dbReference>
<feature type="transmembrane region" description="Helical" evidence="7">
    <location>
        <begin position="366"/>
        <end position="386"/>
    </location>
</feature>
<dbReference type="Proteomes" id="UP001183610">
    <property type="component" value="Unassembled WGS sequence"/>
</dbReference>
<evidence type="ECO:0000256" key="2">
    <source>
        <dbReference type="ARBA" id="ARBA00022692"/>
    </source>
</evidence>
<evidence type="ECO:0000313" key="9">
    <source>
        <dbReference type="EMBL" id="MDT0410450.1"/>
    </source>
</evidence>
<dbReference type="RefSeq" id="WP_029397225.1">
    <property type="nucleotide sequence ID" value="NZ_JAVRET010000032.1"/>
</dbReference>
<evidence type="ECO:0000256" key="7">
    <source>
        <dbReference type="SAM" id="Phobius"/>
    </source>
</evidence>
<keyword evidence="3 7" id="KW-1133">Transmembrane helix</keyword>
<evidence type="ECO:0000256" key="4">
    <source>
        <dbReference type="ARBA" id="ARBA00023136"/>
    </source>
</evidence>
<keyword evidence="5" id="KW-0046">Antibiotic resistance</keyword>
<feature type="domain" description="Major facilitator superfamily (MFS) profile" evidence="8">
    <location>
        <begin position="15"/>
        <end position="500"/>
    </location>
</feature>
<dbReference type="PRINTS" id="PR01036">
    <property type="entry name" value="TCRTETB"/>
</dbReference>
<feature type="region of interest" description="Disordered" evidence="6">
    <location>
        <begin position="502"/>
        <end position="544"/>
    </location>
</feature>
<comment type="subcellular location">
    <subcellularLocation>
        <location evidence="1">Cell membrane</location>
        <topology evidence="1">Multi-pass membrane protein</topology>
    </subcellularLocation>
</comment>
<evidence type="ECO:0000256" key="5">
    <source>
        <dbReference type="ARBA" id="ARBA00023251"/>
    </source>
</evidence>
<sequence>MSQQLADAPRRLRLVLIAVCIALMAVIASVSGLNVAQPDLAVAFGASQSAILWIINVYTLGLAALLLPLGALGDRLGRKPALLAGLLVFGVANVVAGLAPNTEVMFAARLLSGLGAAMIMPVTLAVITATFPAEQRGKAIGVWTGVAGGGGILGMFVSALLVDVAGWRWLFVLPVVLVVVALVMAVRYVPNSREREGRSYDVVGAVTSAVAVVGLILVLQEGPARGWGDPLTLAALVAGLLAACCFVAWELRRGEGALLDVRLFRSRGLASGSVTLLAVFGVQAGIFVVLFPFFQAVLGWSALASTLGMMPMALLMMVSSGLAPKLAVRAGARATMVAGVALAGAGLALMAGMVSVDGGHLSLLPGMLAMGAGMGLSMTPSTEAITGALPRARQGVASALNDVTREFGTALGVALLGALLSAGYRHALAGRLDGVPHDTAATAREGLANAVEAAPGAGDRADALVDAARNAFVSGWQHAMWAGVGVMAALCVYVAVRGPGRGAPEGAEDAGRAEGGRGRGGEDAEGGGGGGAEGGGVREREVAG</sequence>
<feature type="transmembrane region" description="Helical" evidence="7">
    <location>
        <begin position="231"/>
        <end position="249"/>
    </location>
</feature>
<dbReference type="PANTHER" id="PTHR42718">
    <property type="entry name" value="MAJOR FACILITATOR SUPERFAMILY MULTIDRUG TRANSPORTER MFSC"/>
    <property type="match status" value="1"/>
</dbReference>
<feature type="transmembrane region" description="Helical" evidence="7">
    <location>
        <begin position="200"/>
        <end position="219"/>
    </location>
</feature>
<keyword evidence="4 7" id="KW-0472">Membrane</keyword>
<dbReference type="InterPro" id="IPR011701">
    <property type="entry name" value="MFS"/>
</dbReference>
<evidence type="ECO:0000256" key="1">
    <source>
        <dbReference type="ARBA" id="ARBA00004651"/>
    </source>
</evidence>
<feature type="transmembrane region" description="Helical" evidence="7">
    <location>
        <begin position="407"/>
        <end position="424"/>
    </location>
</feature>
<evidence type="ECO:0000256" key="6">
    <source>
        <dbReference type="SAM" id="MobiDB-lite"/>
    </source>
</evidence>
<dbReference type="Gene3D" id="1.20.1250.20">
    <property type="entry name" value="MFS general substrate transporter like domains"/>
    <property type="match status" value="1"/>
</dbReference>
<evidence type="ECO:0000259" key="8">
    <source>
        <dbReference type="PROSITE" id="PS50850"/>
    </source>
</evidence>
<dbReference type="InterPro" id="IPR020846">
    <property type="entry name" value="MFS_dom"/>
</dbReference>
<feature type="transmembrane region" description="Helical" evidence="7">
    <location>
        <begin position="334"/>
        <end position="354"/>
    </location>
</feature>